<dbReference type="Pfam" id="PF01263">
    <property type="entry name" value="Aldose_epim"/>
    <property type="match status" value="1"/>
</dbReference>
<proteinExistence type="predicted"/>
<name>A0ABS6DFE9_9ENTR</name>
<dbReference type="InterPro" id="IPR008183">
    <property type="entry name" value="Aldose_1/G6P_1-epimerase"/>
</dbReference>
<gene>
    <name evidence="1" type="ORF">KC222_05605</name>
</gene>
<organism evidence="1 2">
    <name type="scientific">Cedecea davisae</name>
    <dbReference type="NCBI Taxonomy" id="158484"/>
    <lineage>
        <taxon>Bacteria</taxon>
        <taxon>Pseudomonadati</taxon>
        <taxon>Pseudomonadota</taxon>
        <taxon>Gammaproteobacteria</taxon>
        <taxon>Enterobacterales</taxon>
        <taxon>Enterobacteriaceae</taxon>
        <taxon>Cedecea</taxon>
    </lineage>
</organism>
<dbReference type="EMBL" id="JAGRYU010000008">
    <property type="protein sequence ID" value="MBU4681480.1"/>
    <property type="molecule type" value="Genomic_DNA"/>
</dbReference>
<protein>
    <submittedName>
        <fullName evidence="1">Aldose 1-epimerase</fullName>
    </submittedName>
</protein>
<dbReference type="CDD" id="cd09021">
    <property type="entry name" value="Aldose_epim_Ec_YphB"/>
    <property type="match status" value="1"/>
</dbReference>
<keyword evidence="2" id="KW-1185">Reference proteome</keyword>
<sequence>MDILRLQNASLSLTVAPQGASVFSFESLKHNKPVFYPAEPALFPLLPLANRVEGNQFRLGGEQIALPQSPVDERFFLHGDGWIKRWKVENHHPQQLILSLESRHACGFDYLARLTYRLVENQLRVSLELTHLGDKVMVYGLGLHPYFALEPQSRVQFLASGYWPEGDHHLPLEWQGELTEQTDFSSGEVPADEWLNVGYSGWSGNALIESGAMRVRLSCPTPYLMVFRMQNQPFICLEPQTHPVNAHNLPGMPGLVMLGRAETTRLEMVVEVD</sequence>
<comment type="caution">
    <text evidence="1">The sequence shown here is derived from an EMBL/GenBank/DDBJ whole genome shotgun (WGS) entry which is preliminary data.</text>
</comment>
<accession>A0ABS6DFE9</accession>
<dbReference type="Proteomes" id="UP000686327">
    <property type="component" value="Unassembled WGS sequence"/>
</dbReference>
<reference evidence="2" key="1">
    <citation type="submission" date="2023-07" db="EMBL/GenBank/DDBJ databases">
        <title>Cedecea davisae an AmpC producer and its therapeutic implications.</title>
        <authorList>
            <person name="Notter J."/>
        </authorList>
    </citation>
    <scope>NUCLEOTIDE SEQUENCE [LARGE SCALE GENOMIC DNA]</scope>
    <source>
        <strain evidence="2">1</strain>
    </source>
</reference>
<evidence type="ECO:0000313" key="2">
    <source>
        <dbReference type="Proteomes" id="UP000686327"/>
    </source>
</evidence>
<dbReference type="RefSeq" id="WP_216374938.1">
    <property type="nucleotide sequence ID" value="NZ_JAGRYT010000012.1"/>
</dbReference>
<evidence type="ECO:0000313" key="1">
    <source>
        <dbReference type="EMBL" id="MBU4681480.1"/>
    </source>
</evidence>